<accession>A0A5B7F4T7</accession>
<dbReference type="Proteomes" id="UP000324222">
    <property type="component" value="Unassembled WGS sequence"/>
</dbReference>
<comment type="caution">
    <text evidence="1">The sequence shown here is derived from an EMBL/GenBank/DDBJ whole genome shotgun (WGS) entry which is preliminary data.</text>
</comment>
<protein>
    <submittedName>
        <fullName evidence="1">Uncharacterized protein</fullName>
    </submittedName>
</protein>
<organism evidence="1 2">
    <name type="scientific">Portunus trituberculatus</name>
    <name type="common">Swimming crab</name>
    <name type="synonym">Neptunus trituberculatus</name>
    <dbReference type="NCBI Taxonomy" id="210409"/>
    <lineage>
        <taxon>Eukaryota</taxon>
        <taxon>Metazoa</taxon>
        <taxon>Ecdysozoa</taxon>
        <taxon>Arthropoda</taxon>
        <taxon>Crustacea</taxon>
        <taxon>Multicrustacea</taxon>
        <taxon>Malacostraca</taxon>
        <taxon>Eumalacostraca</taxon>
        <taxon>Eucarida</taxon>
        <taxon>Decapoda</taxon>
        <taxon>Pleocyemata</taxon>
        <taxon>Brachyura</taxon>
        <taxon>Eubrachyura</taxon>
        <taxon>Portunoidea</taxon>
        <taxon>Portunidae</taxon>
        <taxon>Portuninae</taxon>
        <taxon>Portunus</taxon>
    </lineage>
</organism>
<sequence>MVAVLVVAYKLPCTGHALQDESGRSRLKRDRGQVIHKEYTAHCTDGKLAGLPRVIGGSKMNRRSIGNHKKGYG</sequence>
<proteinExistence type="predicted"/>
<reference evidence="1 2" key="1">
    <citation type="submission" date="2019-05" db="EMBL/GenBank/DDBJ databases">
        <title>Another draft genome of Portunus trituberculatus and its Hox gene families provides insights of decapod evolution.</title>
        <authorList>
            <person name="Jeong J.-H."/>
            <person name="Song I."/>
            <person name="Kim S."/>
            <person name="Choi T."/>
            <person name="Kim D."/>
            <person name="Ryu S."/>
            <person name="Kim W."/>
        </authorList>
    </citation>
    <scope>NUCLEOTIDE SEQUENCE [LARGE SCALE GENOMIC DNA]</scope>
    <source>
        <tissue evidence="1">Muscle</tissue>
    </source>
</reference>
<dbReference type="EMBL" id="VSRR010004640">
    <property type="protein sequence ID" value="MPC40279.1"/>
    <property type="molecule type" value="Genomic_DNA"/>
</dbReference>
<evidence type="ECO:0000313" key="2">
    <source>
        <dbReference type="Proteomes" id="UP000324222"/>
    </source>
</evidence>
<keyword evidence="2" id="KW-1185">Reference proteome</keyword>
<gene>
    <name evidence="1" type="ORF">E2C01_033835</name>
</gene>
<evidence type="ECO:0000313" key="1">
    <source>
        <dbReference type="EMBL" id="MPC40279.1"/>
    </source>
</evidence>
<name>A0A5B7F4T7_PORTR</name>
<dbReference type="AlphaFoldDB" id="A0A5B7F4T7"/>